<dbReference type="Proteomes" id="UP000192582">
    <property type="component" value="Unassembled WGS sequence"/>
</dbReference>
<organism evidence="2 3">
    <name type="scientific">Deinococcus hopiensis KR-140</name>
    <dbReference type="NCBI Taxonomy" id="695939"/>
    <lineage>
        <taxon>Bacteria</taxon>
        <taxon>Thermotogati</taxon>
        <taxon>Deinococcota</taxon>
        <taxon>Deinococci</taxon>
        <taxon>Deinococcales</taxon>
        <taxon>Deinococcaceae</taxon>
        <taxon>Deinococcus</taxon>
    </lineage>
</organism>
<keyword evidence="3" id="KW-1185">Reference proteome</keyword>
<accession>A0A1W1UQC0</accession>
<evidence type="ECO:0008006" key="4">
    <source>
        <dbReference type="Google" id="ProtNLM"/>
    </source>
</evidence>
<evidence type="ECO:0000313" key="3">
    <source>
        <dbReference type="Proteomes" id="UP000192582"/>
    </source>
</evidence>
<feature type="chain" id="PRO_5010746341" description="META domain-containing protein" evidence="1">
    <location>
        <begin position="20"/>
        <end position="141"/>
    </location>
</feature>
<dbReference type="STRING" id="695939.SAMN00790413_04225"/>
<proteinExistence type="predicted"/>
<gene>
    <name evidence="2" type="ORF">SAMN00790413_04225</name>
</gene>
<name>A0A1W1UQC0_9DEIO</name>
<reference evidence="2 3" key="1">
    <citation type="submission" date="2017-04" db="EMBL/GenBank/DDBJ databases">
        <authorList>
            <person name="Afonso C.L."/>
            <person name="Miller P.J."/>
            <person name="Scott M.A."/>
            <person name="Spackman E."/>
            <person name="Goraichik I."/>
            <person name="Dimitrov K.M."/>
            <person name="Suarez D.L."/>
            <person name="Swayne D.E."/>
        </authorList>
    </citation>
    <scope>NUCLEOTIDE SEQUENCE [LARGE SCALE GENOMIC DNA]</scope>
    <source>
        <strain evidence="2 3">KR-140</strain>
    </source>
</reference>
<protein>
    <recommendedName>
        <fullName evidence="4">META domain-containing protein</fullName>
    </recommendedName>
</protein>
<dbReference type="EMBL" id="FWWU01000006">
    <property type="protein sequence ID" value="SMB83001.1"/>
    <property type="molecule type" value="Genomic_DNA"/>
</dbReference>
<evidence type="ECO:0000256" key="1">
    <source>
        <dbReference type="SAM" id="SignalP"/>
    </source>
</evidence>
<keyword evidence="1" id="KW-0732">Signal</keyword>
<dbReference type="AlphaFoldDB" id="A0A1W1UQC0"/>
<feature type="signal peptide" evidence="1">
    <location>
        <begin position="1"/>
        <end position="19"/>
    </location>
</feature>
<sequence length="141" mass="14922">MRSFFLALPLLAALSTAQATVPAPLNGIWELTHFAPASRATSPFLGATMVIVGDRIGGKVGCGSYEGRITADLARATVRVAPVPPAPTVRCLYAAPGPLHEGLNATGRYIISGDTRLLVLFSKTGWLTFKRIGYVTPAKKQ</sequence>
<evidence type="ECO:0000313" key="2">
    <source>
        <dbReference type="EMBL" id="SMB83001.1"/>
    </source>
</evidence>
<dbReference type="RefSeq" id="WP_084046348.1">
    <property type="nucleotide sequence ID" value="NZ_FWWU01000006.1"/>
</dbReference>
<dbReference type="OrthoDB" id="69129at2"/>